<evidence type="ECO:0000313" key="2">
    <source>
        <dbReference type="Proteomes" id="UP000069135"/>
    </source>
</evidence>
<reference evidence="1 2" key="2">
    <citation type="journal article" date="2016" name="PeerJ">
        <title>Analysis of five complete genome sequences for members of the class Peribacteria in the recently recognized Peregrinibacteria bacterial phylum.</title>
        <authorList>
            <person name="Anantharaman K."/>
            <person name="Brown C.T."/>
            <person name="Burstein D."/>
            <person name="Castelle C.J."/>
            <person name="Probst A.J."/>
            <person name="Thomas B.C."/>
            <person name="Williams K.H."/>
            <person name="Banfield J.F."/>
        </authorList>
    </citation>
    <scope>NUCLEOTIDE SEQUENCE [LARGE SCALE GENOMIC DNA]</scope>
    <source>
        <strain evidence="1">RIFOXYD1_FULL_PER-ii_59_16</strain>
    </source>
</reference>
<proteinExistence type="predicted"/>
<protein>
    <submittedName>
        <fullName evidence="1">Uncharacterized protein</fullName>
    </submittedName>
</protein>
<accession>A0A0S1SST0</accession>
<dbReference type="KEGG" id="prf:PeribacterA2_1146"/>
<evidence type="ECO:0000313" key="1">
    <source>
        <dbReference type="EMBL" id="ALM13804.1"/>
    </source>
</evidence>
<reference evidence="2" key="1">
    <citation type="submission" date="2015-10" db="EMBL/GenBank/DDBJ databases">
        <title>Analysis of five complete genome sequences for members of the class Peribacteria in the recently recognized Peregrinibacteria bacterial phylum.</title>
        <authorList>
            <person name="Anantharaman K."/>
            <person name="Brown C.T."/>
            <person name="Burstein D."/>
            <person name="Castelle C.J."/>
            <person name="Probst A.J."/>
            <person name="Thomas B.C."/>
            <person name="Williams K.H."/>
            <person name="Banfield J.F."/>
        </authorList>
    </citation>
    <scope>NUCLEOTIDE SEQUENCE [LARGE SCALE GENOMIC DNA]</scope>
</reference>
<sequence>MFSNRSRFLVERSEFQCILFQLPFLIQFADFLRPYGWRLPQWILVHSQFAE</sequence>
<organism evidence="1 2">
    <name type="scientific">Candidatus Peribacter riflensis</name>
    <dbReference type="NCBI Taxonomy" id="1735162"/>
    <lineage>
        <taxon>Bacteria</taxon>
        <taxon>Candidatus Peregrinibacteriota</taxon>
        <taxon>Candidatus Peribacteria</taxon>
        <taxon>Candidatus Peribacterales</taxon>
        <taxon>Candidatus Peribacteraceae</taxon>
        <taxon>Candidatus Peribacter</taxon>
    </lineage>
</organism>
<gene>
    <name evidence="1" type="ORF">PeribacterD1_1146</name>
</gene>
<name>A0A0S1SQK1_9BACT</name>
<accession>A0A0S1SY38</accession>
<accession>A0A0S1SD37</accession>
<accession>A0A0S1SQK1</accession>
<dbReference type="Proteomes" id="UP000069135">
    <property type="component" value="Chromosome"/>
</dbReference>
<dbReference type="AlphaFoldDB" id="A0A0S1SQK1"/>
<dbReference type="EMBL" id="CP013065">
    <property type="protein sequence ID" value="ALM13804.1"/>
    <property type="molecule type" value="Genomic_DNA"/>
</dbReference>
<accession>A0A0S1SLV4</accession>